<evidence type="ECO:0000313" key="3">
    <source>
        <dbReference type="Proteomes" id="UP000719412"/>
    </source>
</evidence>
<sequence length="453" mass="51089">MICAGILMEYKDEETDQRRKEREFLPGQTPRVVLAEQLAGRIIQVSTKDIVDHLAKGPSSRVESERERVAFYQKKPNAYLCGGGGGGVPSDGEKERSKKDRRPSPDIIAVVIIMCLTGCDSRSAARGLEKPQLRRNNGVMLRSAETDVAVSSNNAYIQLKWDRDGSRTRATLDAVVKQKTRQQHRQESSSSALSPTLLPPETARVRANFVGLTCRQLHSRLEIFKGKDADAFFQDRSTCSFRVLQPNRDGVGHASVEFLSSSDDRINNIPAGNARIDWWIVLRAATYKKYREIGSCLKSKFSTAFRGAIQTEIIGSRSPHKFLVDAADARADFFRETQPFRSLGNYGKPRDKSSFPQLASSAHISDDVARILQFVVYMQQAELNGFQDRSRNTQHFVMAIRPFFNSPECRKVFRKTFYRLGIAHKPVISPTAPIDEHVMHEETVQPDRDVRLE</sequence>
<organism evidence="2 3">
    <name type="scientific">Tenebrio molitor</name>
    <name type="common">Yellow mealworm beetle</name>
    <dbReference type="NCBI Taxonomy" id="7067"/>
    <lineage>
        <taxon>Eukaryota</taxon>
        <taxon>Metazoa</taxon>
        <taxon>Ecdysozoa</taxon>
        <taxon>Arthropoda</taxon>
        <taxon>Hexapoda</taxon>
        <taxon>Insecta</taxon>
        <taxon>Pterygota</taxon>
        <taxon>Neoptera</taxon>
        <taxon>Endopterygota</taxon>
        <taxon>Coleoptera</taxon>
        <taxon>Polyphaga</taxon>
        <taxon>Cucujiformia</taxon>
        <taxon>Tenebrionidae</taxon>
        <taxon>Tenebrio</taxon>
    </lineage>
</organism>
<dbReference type="AlphaFoldDB" id="A0A8J6HBC8"/>
<gene>
    <name evidence="2" type="ORF">GEV33_011860</name>
</gene>
<feature type="region of interest" description="Disordered" evidence="1">
    <location>
        <begin position="177"/>
        <end position="197"/>
    </location>
</feature>
<reference evidence="2" key="2">
    <citation type="submission" date="2021-08" db="EMBL/GenBank/DDBJ databases">
        <authorList>
            <person name="Eriksson T."/>
        </authorList>
    </citation>
    <scope>NUCLEOTIDE SEQUENCE</scope>
    <source>
        <strain evidence="2">Stoneville</strain>
        <tissue evidence="2">Whole head</tissue>
    </source>
</reference>
<comment type="caution">
    <text evidence="2">The sequence shown here is derived from an EMBL/GenBank/DDBJ whole genome shotgun (WGS) entry which is preliminary data.</text>
</comment>
<keyword evidence="3" id="KW-1185">Reference proteome</keyword>
<dbReference type="Proteomes" id="UP000719412">
    <property type="component" value="Unassembled WGS sequence"/>
</dbReference>
<feature type="region of interest" description="Disordered" evidence="1">
    <location>
        <begin position="81"/>
        <end position="103"/>
    </location>
</feature>
<accession>A0A8J6HBC8</accession>
<feature type="compositionally biased region" description="Basic and acidic residues" evidence="1">
    <location>
        <begin position="91"/>
        <end position="103"/>
    </location>
</feature>
<name>A0A8J6HBC8_TENMO</name>
<protein>
    <submittedName>
        <fullName evidence="2">Uncharacterized protein</fullName>
    </submittedName>
</protein>
<feature type="compositionally biased region" description="Low complexity" evidence="1">
    <location>
        <begin position="188"/>
        <end position="197"/>
    </location>
</feature>
<evidence type="ECO:0000313" key="2">
    <source>
        <dbReference type="EMBL" id="KAH0810932.1"/>
    </source>
</evidence>
<dbReference type="EMBL" id="JABDTM020027162">
    <property type="protein sequence ID" value="KAH0810932.1"/>
    <property type="molecule type" value="Genomic_DNA"/>
</dbReference>
<reference evidence="2" key="1">
    <citation type="journal article" date="2020" name="J Insects Food Feed">
        <title>The yellow mealworm (Tenebrio molitor) genome: a resource for the emerging insects as food and feed industry.</title>
        <authorList>
            <person name="Eriksson T."/>
            <person name="Andere A."/>
            <person name="Kelstrup H."/>
            <person name="Emery V."/>
            <person name="Picard C."/>
        </authorList>
    </citation>
    <scope>NUCLEOTIDE SEQUENCE</scope>
    <source>
        <strain evidence="2">Stoneville</strain>
        <tissue evidence="2">Whole head</tissue>
    </source>
</reference>
<proteinExistence type="predicted"/>
<evidence type="ECO:0000256" key="1">
    <source>
        <dbReference type="SAM" id="MobiDB-lite"/>
    </source>
</evidence>